<dbReference type="OMA" id="YQTENDA"/>
<name>S0AZX5_ENTIV</name>
<dbReference type="SUPFAM" id="SSF52499">
    <property type="entry name" value="Isochorismatase-like hydrolases"/>
    <property type="match status" value="1"/>
</dbReference>
<dbReference type="VEuPathDB" id="AmoebaDB:EIN_083100"/>
<accession>S0AZX5</accession>
<proteinExistence type="evidence at transcript level"/>
<reference evidence="1" key="1">
    <citation type="submission" date="2012-06" db="EMBL/GenBank/DDBJ databases">
        <title>Short 5' UTR of Entamoeba genes.</title>
        <authorList>
            <person name="Hiranuka K."/>
            <person name="Kumagai M."/>
            <person name="Wakaguri H."/>
            <person name="Suzuki Y."/>
            <person name="Sugano S."/>
            <person name="Watanabe J."/>
            <person name="Makioka A."/>
        </authorList>
    </citation>
    <scope>NUCLEOTIDE SEQUENCE</scope>
    <source>
        <strain evidence="1">IP1</strain>
    </source>
</reference>
<dbReference type="Gene3D" id="3.40.50.850">
    <property type="entry name" value="Isochorismatase-like"/>
    <property type="match status" value="1"/>
</dbReference>
<sequence>MNNITKICVLVDWSQAFVDTDGSFYGGETEQEIDKACQLVDMCERVIYFTDVHSAYCSEFTTNGGVYPVHNLVDKDLRIIKTNASARLTKRIQEHVNKKNLRCGIVIPNNVIYQTENDALDIDDILKTFDNPQRIITPRDYNYEYIISCKHFFNGTGLQVLPRGNPEEEFTGATLYQFQFGAGENVEFYLTGVVTGICVLHTAAGLRQMFPKAKIVIVKDACHPLLGRQFGIVDETQSDMIMSALCTQINVLYRGIDKVTNL</sequence>
<dbReference type="EMBL" id="AK422333">
    <property type="protein sequence ID" value="BAN40818.1"/>
    <property type="molecule type" value="mRNA"/>
</dbReference>
<dbReference type="EMBL" id="AK423670">
    <property type="protein sequence ID" value="BAN42070.1"/>
    <property type="molecule type" value="mRNA"/>
</dbReference>
<evidence type="ECO:0008006" key="2">
    <source>
        <dbReference type="Google" id="ProtNLM"/>
    </source>
</evidence>
<evidence type="ECO:0000313" key="1">
    <source>
        <dbReference type="EMBL" id="BAN40818.1"/>
    </source>
</evidence>
<protein>
    <recommendedName>
        <fullName evidence="2">Isochorismatase-like domain-containing protein</fullName>
    </recommendedName>
</protein>
<dbReference type="AlphaFoldDB" id="S0AZX5"/>
<dbReference type="InterPro" id="IPR036380">
    <property type="entry name" value="Isochorismatase-like_sf"/>
</dbReference>
<dbReference type="EMBL" id="AK423931">
    <property type="protein sequence ID" value="BAN42313.1"/>
    <property type="molecule type" value="mRNA"/>
</dbReference>
<organism evidence="1">
    <name type="scientific">Entamoeba invadens</name>
    <dbReference type="NCBI Taxonomy" id="33085"/>
    <lineage>
        <taxon>Eukaryota</taxon>
        <taxon>Amoebozoa</taxon>
        <taxon>Evosea</taxon>
        <taxon>Archamoebae</taxon>
        <taxon>Mastigamoebida</taxon>
        <taxon>Entamoebidae</taxon>
        <taxon>Entamoeba</taxon>
    </lineage>
</organism>